<dbReference type="NCBIfam" id="TIGR03156">
    <property type="entry name" value="GTP_HflX"/>
    <property type="match status" value="1"/>
</dbReference>
<comment type="subunit">
    <text evidence="6">Monomer. Associates with the 50S ribosomal subunit.</text>
</comment>
<feature type="binding site" evidence="7">
    <location>
        <begin position="272"/>
        <end position="279"/>
    </location>
    <ligand>
        <name>GTP</name>
        <dbReference type="ChEBI" id="CHEBI:37565"/>
    </ligand>
</feature>
<evidence type="ECO:0000313" key="11">
    <source>
        <dbReference type="Proteomes" id="UP000003678"/>
    </source>
</evidence>
<comment type="subcellular location">
    <subcellularLocation>
        <location evidence="6">Cytoplasm</location>
    </subcellularLocation>
    <text evidence="6">May associate with membranes.</text>
</comment>
<dbReference type="PRINTS" id="PR00326">
    <property type="entry name" value="GTP1OBG"/>
</dbReference>
<dbReference type="HAMAP" id="MF_00900">
    <property type="entry name" value="GTPase_HflX"/>
    <property type="match status" value="1"/>
</dbReference>
<dbReference type="Gene3D" id="3.40.50.11060">
    <property type="entry name" value="GTPase HflX, N-terminal domain"/>
    <property type="match status" value="1"/>
</dbReference>
<comment type="similarity">
    <text evidence="6">Belongs to the TRAFAC class OBG-HflX-like GTPase superfamily. HflX GTPase family.</text>
</comment>
<dbReference type="InterPro" id="IPR025121">
    <property type="entry name" value="GTPase_HflX_N"/>
</dbReference>
<keyword evidence="4 8" id="KW-0460">Magnesium</keyword>
<evidence type="ECO:0000256" key="2">
    <source>
        <dbReference type="ARBA" id="ARBA00022723"/>
    </source>
</evidence>
<dbReference type="GO" id="GO:0005525">
    <property type="term" value="F:GTP binding"/>
    <property type="evidence" value="ECO:0007669"/>
    <property type="project" value="UniProtKB-UniRule"/>
</dbReference>
<dbReference type="Pfam" id="PF16360">
    <property type="entry name" value="GTP-bdg_M"/>
    <property type="match status" value="1"/>
</dbReference>
<keyword evidence="3 6" id="KW-0547">Nucleotide-binding</keyword>
<evidence type="ECO:0000256" key="4">
    <source>
        <dbReference type="ARBA" id="ARBA00022842"/>
    </source>
</evidence>
<dbReference type="GO" id="GO:0003924">
    <property type="term" value="F:GTPase activity"/>
    <property type="evidence" value="ECO:0007669"/>
    <property type="project" value="UniProtKB-UniRule"/>
</dbReference>
<feature type="binding site" evidence="8">
    <location>
        <position position="279"/>
    </location>
    <ligand>
        <name>Mg(2+)</name>
        <dbReference type="ChEBI" id="CHEBI:18420"/>
    </ligand>
</feature>
<dbReference type="GO" id="GO:0043022">
    <property type="term" value="F:ribosome binding"/>
    <property type="evidence" value="ECO:0007669"/>
    <property type="project" value="TreeGrafter"/>
</dbReference>
<dbReference type="Pfam" id="PF01926">
    <property type="entry name" value="MMR_HSR1"/>
    <property type="match status" value="1"/>
</dbReference>
<feature type="binding site" evidence="8">
    <location>
        <position position="299"/>
    </location>
    <ligand>
        <name>Mg(2+)</name>
        <dbReference type="ChEBI" id="CHEBI:18420"/>
    </ligand>
</feature>
<evidence type="ECO:0000256" key="7">
    <source>
        <dbReference type="PIRSR" id="PIRSR006809-1"/>
    </source>
</evidence>
<dbReference type="FunFam" id="3.40.50.11060:FF:000001">
    <property type="entry name" value="GTPase HflX"/>
    <property type="match status" value="1"/>
</dbReference>
<feature type="binding site" evidence="7">
    <location>
        <begin position="388"/>
        <end position="391"/>
    </location>
    <ligand>
        <name>GTP</name>
        <dbReference type="ChEBI" id="CHEBI:37565"/>
    </ligand>
</feature>
<feature type="domain" description="Hflx-type G" evidence="9">
    <location>
        <begin position="266"/>
        <end position="440"/>
    </location>
</feature>
<feature type="binding site" evidence="7">
    <location>
        <begin position="319"/>
        <end position="322"/>
    </location>
    <ligand>
        <name>GTP</name>
        <dbReference type="ChEBI" id="CHEBI:37565"/>
    </ligand>
</feature>
<evidence type="ECO:0000256" key="1">
    <source>
        <dbReference type="ARBA" id="ARBA00022490"/>
    </source>
</evidence>
<dbReference type="GO" id="GO:0046872">
    <property type="term" value="F:metal ion binding"/>
    <property type="evidence" value="ECO:0007669"/>
    <property type="project" value="UniProtKB-KW"/>
</dbReference>
<name>C0G6K0_9HYPH</name>
<reference evidence="10 11" key="1">
    <citation type="submission" date="2009-03" db="EMBL/GenBank/DDBJ databases">
        <authorList>
            <person name="Setubal J.C."/>
            <person name="Boyle S."/>
            <person name="Crasta O.R."/>
            <person name="Gillespie J.J."/>
            <person name="Kenyon R.W."/>
            <person name="Lu J."/>
            <person name="Mane S."/>
            <person name="Nagrani S."/>
            <person name="Shallom J.M."/>
            <person name="Shallom S."/>
            <person name="Shukla M."/>
            <person name="Snyder E.E."/>
            <person name="Sobral B.W."/>
            <person name="Wattam A.R."/>
            <person name="Will R."/>
            <person name="Williams K."/>
            <person name="Yoo H."/>
            <person name="Bruce D.H."/>
            <person name="Detter C."/>
            <person name="Munk C."/>
            <person name="Brettin T.S."/>
            <person name="Ficht T."/>
        </authorList>
    </citation>
    <scope>NUCLEOTIDE SEQUENCE [LARGE SCALE GENOMIC DNA]</scope>
    <source>
        <strain evidence="10 11">Cudo</strain>
    </source>
</reference>
<dbReference type="CDD" id="cd01878">
    <property type="entry name" value="HflX"/>
    <property type="match status" value="1"/>
</dbReference>
<dbReference type="Pfam" id="PF13167">
    <property type="entry name" value="GTP-bdg_N"/>
    <property type="match status" value="1"/>
</dbReference>
<dbReference type="SUPFAM" id="SSF52540">
    <property type="entry name" value="P-loop containing nucleoside triphosphate hydrolases"/>
    <property type="match status" value="1"/>
</dbReference>
<feature type="binding site" evidence="7">
    <location>
        <begin position="297"/>
        <end position="301"/>
    </location>
    <ligand>
        <name>GTP</name>
        <dbReference type="ChEBI" id="CHEBI:37565"/>
    </ligand>
</feature>
<keyword evidence="5 6" id="KW-0342">GTP-binding</keyword>
<keyword evidence="2 8" id="KW-0479">Metal-binding</keyword>
<dbReference type="InterPro" id="IPR016496">
    <property type="entry name" value="GTPase_HflX"/>
</dbReference>
<dbReference type="AlphaFoldDB" id="C0G6K0"/>
<comment type="cofactor">
    <cofactor evidence="8">
        <name>Mg(2+)</name>
        <dbReference type="ChEBI" id="CHEBI:18420"/>
    </cofactor>
</comment>
<dbReference type="PANTHER" id="PTHR10229:SF0">
    <property type="entry name" value="GTP-BINDING PROTEIN 6-RELATED"/>
    <property type="match status" value="1"/>
</dbReference>
<protein>
    <recommendedName>
        <fullName evidence="6">GTPase HflX</fullName>
    </recommendedName>
    <alternativeName>
        <fullName evidence="6">GTP-binding protein HflX</fullName>
    </alternativeName>
</protein>
<evidence type="ECO:0000256" key="6">
    <source>
        <dbReference type="HAMAP-Rule" id="MF_00900"/>
    </source>
</evidence>
<evidence type="ECO:0000256" key="8">
    <source>
        <dbReference type="PIRSR" id="PIRSR006809-2"/>
    </source>
</evidence>
<evidence type="ECO:0000256" key="5">
    <source>
        <dbReference type="ARBA" id="ARBA00023134"/>
    </source>
</evidence>
<dbReference type="Pfam" id="PF19275">
    <property type="entry name" value="HflX_C"/>
    <property type="match status" value="1"/>
</dbReference>
<accession>C0G6K0</accession>
<dbReference type="InterPro" id="IPR027417">
    <property type="entry name" value="P-loop_NTPase"/>
</dbReference>
<keyword evidence="1 6" id="KW-0963">Cytoplasm</keyword>
<dbReference type="Gene3D" id="6.10.250.2860">
    <property type="match status" value="1"/>
</dbReference>
<dbReference type="InterPro" id="IPR045498">
    <property type="entry name" value="HflX_C"/>
</dbReference>
<dbReference type="InterPro" id="IPR042108">
    <property type="entry name" value="GTPase_HflX_N_sf"/>
</dbReference>
<proteinExistence type="inferred from homology"/>
<evidence type="ECO:0000256" key="3">
    <source>
        <dbReference type="ARBA" id="ARBA00022741"/>
    </source>
</evidence>
<dbReference type="PANTHER" id="PTHR10229">
    <property type="entry name" value="GTP-BINDING PROTEIN HFLX"/>
    <property type="match status" value="1"/>
</dbReference>
<gene>
    <name evidence="6 10" type="primary">hflX</name>
    <name evidence="10" type="ORF">BCETI_3000396</name>
</gene>
<dbReference type="GO" id="GO:0005737">
    <property type="term" value="C:cytoplasm"/>
    <property type="evidence" value="ECO:0007669"/>
    <property type="project" value="UniProtKB-SubCell"/>
</dbReference>
<dbReference type="Proteomes" id="UP000003678">
    <property type="component" value="Unassembled WGS sequence"/>
</dbReference>
<dbReference type="PIRSF" id="PIRSF006809">
    <property type="entry name" value="GTP-binding_hflX_prd"/>
    <property type="match status" value="1"/>
</dbReference>
<sequence length="505" mass="55837">MLERSGASSFETAYAVTYLQGRSMRSRVPGEYYLSKPKDKKAASLDGSKGFALSEPEPTRAAVIVPVLPDRYNSGSAGEDGARSQFQRSNEARLEEAIGLARAIDLDIEHAEIAIVTNPRPATLLGAGKAQSIAEVVKEKAIGLVVVDHALTPVQQRNLEKEWNAKVIDRTGLILEIFGERARTKEGALQVELAHLNYQKGRLVRSWTHLERQRGGGGFLGGPGETQIEADRRLLQEKILRIKRELETVVRTRALHRQKRRKVPHPIVALVGYTNAGKSTLFNRMTGAQVLAEDMLFATLDPTLRRIRLPHGETVILSDTVGFISNLPHHLVAAFRATLEEVVEADLILHVRDISDPDNAAQAEDVENILAGLGIEPQDHARVVEVWNKIDNLDESAREAALRLAAAGSEEGRPIPVSAITGEGVDRLLSLIETRIAGALGSVDLVLSPFDLHLLDWIYRHGSDVQRENLEDGSVRIKARLTEIARRMLDEKRGIRPEKPEIDWE</sequence>
<dbReference type="InterPro" id="IPR006073">
    <property type="entry name" value="GTP-bd"/>
</dbReference>
<evidence type="ECO:0000313" key="10">
    <source>
        <dbReference type="EMBL" id="EEH14634.1"/>
    </source>
</evidence>
<dbReference type="InterPro" id="IPR032305">
    <property type="entry name" value="GTP-bd_M"/>
</dbReference>
<dbReference type="EMBL" id="ACJD01000003">
    <property type="protein sequence ID" value="EEH14634.1"/>
    <property type="molecule type" value="Genomic_DNA"/>
</dbReference>
<dbReference type="PROSITE" id="PS51705">
    <property type="entry name" value="G_HFLX"/>
    <property type="match status" value="1"/>
</dbReference>
<organism evidence="10 11">
    <name type="scientific">Brucella ceti str. Cudo</name>
    <dbReference type="NCBI Taxonomy" id="595497"/>
    <lineage>
        <taxon>Bacteria</taxon>
        <taxon>Pseudomonadati</taxon>
        <taxon>Pseudomonadota</taxon>
        <taxon>Alphaproteobacteria</taxon>
        <taxon>Hyphomicrobiales</taxon>
        <taxon>Brucellaceae</taxon>
        <taxon>Brucella/Ochrobactrum group</taxon>
        <taxon>Brucella</taxon>
    </lineage>
</organism>
<dbReference type="Gene3D" id="3.40.50.300">
    <property type="entry name" value="P-loop containing nucleotide triphosphate hydrolases"/>
    <property type="match status" value="1"/>
</dbReference>
<comment type="function">
    <text evidence="6">GTPase that associates with the 50S ribosomal subunit and may have a role during protein synthesis or ribosome biogenesis.</text>
</comment>
<comment type="caution">
    <text evidence="10">The sequence shown here is derived from an EMBL/GenBank/DDBJ whole genome shotgun (WGS) entry which is preliminary data.</text>
</comment>
<evidence type="ECO:0000259" key="9">
    <source>
        <dbReference type="PROSITE" id="PS51705"/>
    </source>
</evidence>
<dbReference type="InterPro" id="IPR030394">
    <property type="entry name" value="G_HFLX_dom"/>
</dbReference>